<dbReference type="InterPro" id="IPR013785">
    <property type="entry name" value="Aldolase_TIM"/>
</dbReference>
<keyword evidence="1" id="KW-0704">Schiff base</keyword>
<comment type="caution">
    <text evidence="2">The sequence shown here is derived from an EMBL/GenBank/DDBJ whole genome shotgun (WGS) entry which is preliminary data.</text>
</comment>
<evidence type="ECO:0000313" key="2">
    <source>
        <dbReference type="EMBL" id="MBB5868324.1"/>
    </source>
</evidence>
<keyword evidence="2" id="KW-0808">Transferase</keyword>
<protein>
    <submittedName>
        <fullName evidence="2">Transaldolase</fullName>
        <ecNumber evidence="2">2.2.1.2</ecNumber>
    </submittedName>
</protein>
<organism evidence="2 3">
    <name type="scientific">Allocatelliglobosispora scoriae</name>
    <dbReference type="NCBI Taxonomy" id="643052"/>
    <lineage>
        <taxon>Bacteria</taxon>
        <taxon>Bacillati</taxon>
        <taxon>Actinomycetota</taxon>
        <taxon>Actinomycetes</taxon>
        <taxon>Micromonosporales</taxon>
        <taxon>Micromonosporaceae</taxon>
        <taxon>Allocatelliglobosispora</taxon>
    </lineage>
</organism>
<dbReference type="EMBL" id="JACHMN010000002">
    <property type="protein sequence ID" value="MBB5868324.1"/>
    <property type="molecule type" value="Genomic_DNA"/>
</dbReference>
<evidence type="ECO:0000313" key="3">
    <source>
        <dbReference type="Proteomes" id="UP000587527"/>
    </source>
</evidence>
<evidence type="ECO:0000256" key="1">
    <source>
        <dbReference type="ARBA" id="ARBA00023270"/>
    </source>
</evidence>
<dbReference type="Proteomes" id="UP000587527">
    <property type="component" value="Unassembled WGS sequence"/>
</dbReference>
<sequence length="195" mass="21003">MTTNATILRRAGELAVGVAVKNILAHEPDELHVQVISEDDGQAFDQAVQLAELDSRIRVKIPFVTSQGRYRAALIRRAIAVGIPVNVTACTSLPQAFTALSLGPAFVSILWCRTRDAGEDPAQAVADIARRRDRFSGDTRLVIGSIRECDDVTLALRSPADIVTVPPQILETWMQAPGSVAMASQFALDAAELTL</sequence>
<name>A0A841BJ90_9ACTN</name>
<proteinExistence type="predicted"/>
<dbReference type="AlphaFoldDB" id="A0A841BJ90"/>
<dbReference type="SUPFAM" id="SSF51569">
    <property type="entry name" value="Aldolase"/>
    <property type="match status" value="1"/>
</dbReference>
<dbReference type="Gene3D" id="3.20.20.70">
    <property type="entry name" value="Aldolase class I"/>
    <property type="match status" value="1"/>
</dbReference>
<accession>A0A841BJ90</accession>
<reference evidence="2 3" key="1">
    <citation type="submission" date="2020-08" db="EMBL/GenBank/DDBJ databases">
        <title>Sequencing the genomes of 1000 actinobacteria strains.</title>
        <authorList>
            <person name="Klenk H.-P."/>
        </authorList>
    </citation>
    <scope>NUCLEOTIDE SEQUENCE [LARGE SCALE GENOMIC DNA]</scope>
    <source>
        <strain evidence="2 3">DSM 45362</strain>
    </source>
</reference>
<gene>
    <name evidence="2" type="ORF">F4553_001703</name>
</gene>
<dbReference type="Pfam" id="PF00923">
    <property type="entry name" value="TAL_FSA"/>
    <property type="match status" value="1"/>
</dbReference>
<keyword evidence="3" id="KW-1185">Reference proteome</keyword>
<dbReference type="GO" id="GO:0004801">
    <property type="term" value="F:transaldolase activity"/>
    <property type="evidence" value="ECO:0007669"/>
    <property type="project" value="UniProtKB-EC"/>
</dbReference>
<dbReference type="GO" id="GO:0005975">
    <property type="term" value="P:carbohydrate metabolic process"/>
    <property type="evidence" value="ECO:0007669"/>
    <property type="project" value="InterPro"/>
</dbReference>
<dbReference type="InterPro" id="IPR001585">
    <property type="entry name" value="TAL/FSA"/>
</dbReference>
<dbReference type="EC" id="2.2.1.2" evidence="2"/>